<dbReference type="InterPro" id="IPR000504">
    <property type="entry name" value="RRM_dom"/>
</dbReference>
<dbReference type="Pfam" id="PF00076">
    <property type="entry name" value="RRM_1"/>
    <property type="match status" value="1"/>
</dbReference>
<dbReference type="GO" id="GO:0005829">
    <property type="term" value="C:cytosol"/>
    <property type="evidence" value="ECO:0007669"/>
    <property type="project" value="TreeGrafter"/>
</dbReference>
<accession>A0AAQ3QCQ9</accession>
<dbReference type="PROSITE" id="PS50177">
    <property type="entry name" value="NTF2_DOMAIN"/>
    <property type="match status" value="1"/>
</dbReference>
<dbReference type="AlphaFoldDB" id="A0AAQ3QCQ9"/>
<dbReference type="EMBL" id="CP136893">
    <property type="protein sequence ID" value="WOL03705.1"/>
    <property type="molecule type" value="Genomic_DNA"/>
</dbReference>
<protein>
    <submittedName>
        <fullName evidence="6">G3BP-like protein isoform X1</fullName>
    </submittedName>
</protein>
<dbReference type="InterPro" id="IPR032710">
    <property type="entry name" value="NTF2-like_dom_sf"/>
</dbReference>
<evidence type="ECO:0000256" key="3">
    <source>
        <dbReference type="SAM" id="MobiDB-lite"/>
    </source>
</evidence>
<dbReference type="PANTHER" id="PTHR10693:SF20">
    <property type="entry name" value="AT27578P"/>
    <property type="match status" value="1"/>
</dbReference>
<feature type="region of interest" description="Disordered" evidence="3">
    <location>
        <begin position="177"/>
        <end position="209"/>
    </location>
</feature>
<feature type="compositionally biased region" description="Gly residues" evidence="3">
    <location>
        <begin position="430"/>
        <end position="442"/>
    </location>
</feature>
<evidence type="ECO:0000313" key="7">
    <source>
        <dbReference type="Proteomes" id="UP001327560"/>
    </source>
</evidence>
<feature type="compositionally biased region" description="Low complexity" evidence="3">
    <location>
        <begin position="276"/>
        <end position="290"/>
    </location>
</feature>
<feature type="domain" description="RRM" evidence="4">
    <location>
        <begin position="299"/>
        <end position="376"/>
    </location>
</feature>
<feature type="region of interest" description="Disordered" evidence="3">
    <location>
        <begin position="374"/>
        <end position="479"/>
    </location>
</feature>
<evidence type="ECO:0000259" key="5">
    <source>
        <dbReference type="PROSITE" id="PS50177"/>
    </source>
</evidence>
<dbReference type="CDD" id="cd00590">
    <property type="entry name" value="RRM_SF"/>
    <property type="match status" value="1"/>
</dbReference>
<name>A0AAQ3QCQ9_9LILI</name>
<dbReference type="GO" id="GO:0003729">
    <property type="term" value="F:mRNA binding"/>
    <property type="evidence" value="ECO:0007669"/>
    <property type="project" value="TreeGrafter"/>
</dbReference>
<evidence type="ECO:0000256" key="2">
    <source>
        <dbReference type="PROSITE-ProRule" id="PRU00176"/>
    </source>
</evidence>
<dbReference type="PROSITE" id="PS50102">
    <property type="entry name" value="RRM"/>
    <property type="match status" value="1"/>
</dbReference>
<evidence type="ECO:0000259" key="4">
    <source>
        <dbReference type="PROSITE" id="PS50102"/>
    </source>
</evidence>
<organism evidence="6 7">
    <name type="scientific">Canna indica</name>
    <name type="common">Indian-shot</name>
    <dbReference type="NCBI Taxonomy" id="4628"/>
    <lineage>
        <taxon>Eukaryota</taxon>
        <taxon>Viridiplantae</taxon>
        <taxon>Streptophyta</taxon>
        <taxon>Embryophyta</taxon>
        <taxon>Tracheophyta</taxon>
        <taxon>Spermatophyta</taxon>
        <taxon>Magnoliopsida</taxon>
        <taxon>Liliopsida</taxon>
        <taxon>Zingiberales</taxon>
        <taxon>Cannaceae</taxon>
        <taxon>Canna</taxon>
    </lineage>
</organism>
<dbReference type="Gene3D" id="3.30.70.330">
    <property type="match status" value="1"/>
</dbReference>
<feature type="compositionally biased region" description="Low complexity" evidence="3">
    <location>
        <begin position="460"/>
        <end position="471"/>
    </location>
</feature>
<keyword evidence="1 2" id="KW-0694">RNA-binding</keyword>
<feature type="region of interest" description="Disordered" evidence="3">
    <location>
        <begin position="246"/>
        <end position="292"/>
    </location>
</feature>
<dbReference type="InterPro" id="IPR012677">
    <property type="entry name" value="Nucleotide-bd_a/b_plait_sf"/>
</dbReference>
<feature type="compositionally biased region" description="Acidic residues" evidence="3">
    <location>
        <begin position="177"/>
        <end position="194"/>
    </location>
</feature>
<dbReference type="FunFam" id="3.30.70.330:FF:000589">
    <property type="entry name" value="RNA-binding protein-like"/>
    <property type="match status" value="1"/>
</dbReference>
<keyword evidence="7" id="KW-1185">Reference proteome</keyword>
<sequence length="479" mass="51828">MASEQPAAAGSPPPAQVVGNAFVHQYYHVLHHSPQLVFRFYHEISKLGRPDRQGDMTSVTGMEAINEKILSVDYSEFRAVIKTVDAQESIDGGVVVLVTGYLTGKDDVERNFIQSFFLATQDKGYYVRNDIFRYVGDDDDDQRLCDTVTSANSEPFAPEQEADPLNVDQLENEVLEEEELNEEVYDTSEDEDAPTFDKKTPEAEVSSEVPKSFQALVLDPSSSAVLDEAPKKSYASIVKVMKENPAAPQVPLPPPSKPSVANIEQQSSPTPPPAPATESSVDSNAVDSNSTQELEVDSYSIYIKNLPLNATPAQLEGEFKKFGPIKPGGIQVRSHKQQGFCFGFVEFEDATAVQSAIEASPVMIGGRQAFVEEKRPSSSRVGSRGRFLPIRGGGYRNDGVRGRSNYGGGRIFGRGDHNYSRSDFGHRGGGRGGPSNSGGGDFGYQRAYHGSSGGRGNRGGSNVSNWSSRNNAAQVPAAS</sequence>
<evidence type="ECO:0000313" key="6">
    <source>
        <dbReference type="EMBL" id="WOL03705.1"/>
    </source>
</evidence>
<proteinExistence type="predicted"/>
<feature type="compositionally biased region" description="Low complexity" evidence="3">
    <location>
        <begin position="258"/>
        <end position="268"/>
    </location>
</feature>
<dbReference type="Gene3D" id="3.10.450.50">
    <property type="match status" value="1"/>
</dbReference>
<dbReference type="Proteomes" id="UP001327560">
    <property type="component" value="Chromosome 4"/>
</dbReference>
<feature type="compositionally biased region" description="Basic and acidic residues" evidence="3">
    <location>
        <begin position="413"/>
        <end position="426"/>
    </location>
</feature>
<dbReference type="InterPro" id="IPR035979">
    <property type="entry name" value="RBD_domain_sf"/>
</dbReference>
<dbReference type="GO" id="GO:1990904">
    <property type="term" value="C:ribonucleoprotein complex"/>
    <property type="evidence" value="ECO:0007669"/>
    <property type="project" value="TreeGrafter"/>
</dbReference>
<feature type="domain" description="NTF2" evidence="5">
    <location>
        <begin position="18"/>
        <end position="134"/>
    </location>
</feature>
<feature type="compositionally biased region" description="Pro residues" evidence="3">
    <location>
        <begin position="248"/>
        <end position="257"/>
    </location>
</feature>
<dbReference type="SUPFAM" id="SSF54928">
    <property type="entry name" value="RNA-binding domain, RBD"/>
    <property type="match status" value="1"/>
</dbReference>
<reference evidence="6 7" key="1">
    <citation type="submission" date="2023-10" db="EMBL/GenBank/DDBJ databases">
        <title>Chromosome-scale genome assembly provides insights into flower coloration mechanisms of Canna indica.</title>
        <authorList>
            <person name="Li C."/>
        </authorList>
    </citation>
    <scope>NUCLEOTIDE SEQUENCE [LARGE SCALE GENOMIC DNA]</scope>
    <source>
        <tissue evidence="6">Flower</tissue>
    </source>
</reference>
<dbReference type="InterPro" id="IPR039539">
    <property type="entry name" value="Ras_GTPase_bind_prot"/>
</dbReference>
<dbReference type="PANTHER" id="PTHR10693">
    <property type="entry name" value="RAS GTPASE-ACTIVATING PROTEIN-BINDING PROTEIN"/>
    <property type="match status" value="1"/>
</dbReference>
<dbReference type="InterPro" id="IPR018222">
    <property type="entry name" value="Nuclear_transport_factor_2_euk"/>
</dbReference>
<evidence type="ECO:0000256" key="1">
    <source>
        <dbReference type="ARBA" id="ARBA00022884"/>
    </source>
</evidence>
<gene>
    <name evidence="6" type="ORF">Cni_G12425</name>
</gene>
<dbReference type="Pfam" id="PF02136">
    <property type="entry name" value="NTF2"/>
    <property type="match status" value="1"/>
</dbReference>
<dbReference type="SMART" id="SM00360">
    <property type="entry name" value="RRM"/>
    <property type="match status" value="1"/>
</dbReference>
<dbReference type="CDD" id="cd00780">
    <property type="entry name" value="NTF2"/>
    <property type="match status" value="1"/>
</dbReference>
<dbReference type="InterPro" id="IPR002075">
    <property type="entry name" value="NTF2_dom"/>
</dbReference>
<dbReference type="FunFam" id="3.10.450.50:FF:000003">
    <property type="entry name" value="Nuclear transport factor 2 family protein"/>
    <property type="match status" value="1"/>
</dbReference>
<dbReference type="SUPFAM" id="SSF54427">
    <property type="entry name" value="NTF2-like"/>
    <property type="match status" value="1"/>
</dbReference>